<reference evidence="10 11" key="1">
    <citation type="submission" date="2015-11" db="EMBL/GenBank/DDBJ databases">
        <title>The genome of Candidatus Endoriftia persephone in Ridgeia piscesae and population structure of the North Eastern Pacific vestimentiferan symbionts.</title>
        <authorList>
            <person name="Perez M."/>
            <person name="Juniper K.S."/>
        </authorList>
    </citation>
    <scope>NUCLEOTIDE SEQUENCE [LARGE SCALE GENOMIC DNA]</scope>
    <source>
        <strain evidence="10">Ind11</strain>
    </source>
</reference>
<dbReference type="SMART" id="SM00977">
    <property type="entry name" value="TilS_C"/>
    <property type="match status" value="1"/>
</dbReference>
<dbReference type="EC" id="6.3.4.19" evidence="8"/>
<gene>
    <name evidence="8" type="primary">tilS</name>
    <name evidence="10" type="ORF">Ga0074115_10574</name>
</gene>
<protein>
    <recommendedName>
        <fullName evidence="8">tRNA(Ile)-lysidine synthase</fullName>
        <ecNumber evidence="8">6.3.4.19</ecNumber>
    </recommendedName>
    <alternativeName>
        <fullName evidence="8">tRNA(Ile)-2-lysyl-cytidine synthase</fullName>
    </alternativeName>
    <alternativeName>
        <fullName evidence="8">tRNA(Ile)-lysidine synthetase</fullName>
    </alternativeName>
</protein>
<dbReference type="SUPFAM" id="SSF56037">
    <property type="entry name" value="PheT/TilS domain"/>
    <property type="match status" value="1"/>
</dbReference>
<dbReference type="HAMAP" id="MF_01161">
    <property type="entry name" value="tRNA_Ile_lys_synt"/>
    <property type="match status" value="1"/>
</dbReference>
<dbReference type="CDD" id="cd01992">
    <property type="entry name" value="TilS_N"/>
    <property type="match status" value="1"/>
</dbReference>
<name>A0A0T5YUY1_9GAMM</name>
<dbReference type="GO" id="GO:0005737">
    <property type="term" value="C:cytoplasm"/>
    <property type="evidence" value="ECO:0007669"/>
    <property type="project" value="UniProtKB-SubCell"/>
</dbReference>
<evidence type="ECO:0000313" key="10">
    <source>
        <dbReference type="EMBL" id="KRT54436.1"/>
    </source>
</evidence>
<dbReference type="RefSeq" id="WP_060528283.1">
    <property type="nucleotide sequence ID" value="NZ_KQ557121.1"/>
</dbReference>
<dbReference type="InterPro" id="IPR012795">
    <property type="entry name" value="tRNA_Ile_lys_synt_N"/>
</dbReference>
<dbReference type="SUPFAM" id="SSF82829">
    <property type="entry name" value="MesJ substrate recognition domain-like"/>
    <property type="match status" value="1"/>
</dbReference>
<organism evidence="10 11">
    <name type="scientific">endosymbiont of Ridgeia piscesae</name>
    <dbReference type="NCBI Taxonomy" id="54398"/>
    <lineage>
        <taxon>Bacteria</taxon>
        <taxon>Pseudomonadati</taxon>
        <taxon>Pseudomonadota</taxon>
        <taxon>Gammaproteobacteria</taxon>
        <taxon>sulfur-oxidizing symbionts</taxon>
    </lineage>
</organism>
<evidence type="ECO:0000256" key="3">
    <source>
        <dbReference type="ARBA" id="ARBA00022598"/>
    </source>
</evidence>
<accession>A0A0T5YUY1</accession>
<comment type="domain">
    <text evidence="8">The N-terminal region contains the highly conserved SGGXDS motif, predicted to be a P-loop motif involved in ATP binding.</text>
</comment>
<evidence type="ECO:0000256" key="2">
    <source>
        <dbReference type="ARBA" id="ARBA00022490"/>
    </source>
</evidence>
<dbReference type="InterPro" id="IPR011063">
    <property type="entry name" value="TilS/TtcA_N"/>
</dbReference>
<evidence type="ECO:0000256" key="6">
    <source>
        <dbReference type="ARBA" id="ARBA00022840"/>
    </source>
</evidence>
<dbReference type="PANTHER" id="PTHR43033:SF1">
    <property type="entry name" value="TRNA(ILE)-LYSIDINE SYNTHASE-RELATED"/>
    <property type="match status" value="1"/>
</dbReference>
<feature type="binding site" evidence="8">
    <location>
        <begin position="26"/>
        <end position="31"/>
    </location>
    <ligand>
        <name>ATP</name>
        <dbReference type="ChEBI" id="CHEBI:30616"/>
    </ligand>
</feature>
<comment type="subcellular location">
    <subcellularLocation>
        <location evidence="1 8">Cytoplasm</location>
    </subcellularLocation>
</comment>
<dbReference type="Proteomes" id="UP000051634">
    <property type="component" value="Unassembled WGS sequence"/>
</dbReference>
<dbReference type="PATRIC" id="fig|54398.3.peg.1067"/>
<keyword evidence="2 8" id="KW-0963">Cytoplasm</keyword>
<evidence type="ECO:0000256" key="4">
    <source>
        <dbReference type="ARBA" id="ARBA00022694"/>
    </source>
</evidence>
<dbReference type="NCBIfam" id="TIGR02433">
    <property type="entry name" value="lysidine_TilS_C"/>
    <property type="match status" value="1"/>
</dbReference>
<dbReference type="SUPFAM" id="SSF52402">
    <property type="entry name" value="Adenine nucleotide alpha hydrolases-like"/>
    <property type="match status" value="1"/>
</dbReference>
<dbReference type="AlphaFoldDB" id="A0A0T5YUY1"/>
<dbReference type="NCBIfam" id="TIGR02432">
    <property type="entry name" value="lysidine_TilS_N"/>
    <property type="match status" value="1"/>
</dbReference>
<evidence type="ECO:0000256" key="5">
    <source>
        <dbReference type="ARBA" id="ARBA00022741"/>
    </source>
</evidence>
<dbReference type="GO" id="GO:0032267">
    <property type="term" value="F:tRNA(Ile)-lysidine synthase activity"/>
    <property type="evidence" value="ECO:0007669"/>
    <property type="project" value="UniProtKB-EC"/>
</dbReference>
<dbReference type="InterPro" id="IPR014729">
    <property type="entry name" value="Rossmann-like_a/b/a_fold"/>
</dbReference>
<keyword evidence="5 8" id="KW-0547">Nucleotide-binding</keyword>
<dbReference type="GO" id="GO:0006400">
    <property type="term" value="P:tRNA modification"/>
    <property type="evidence" value="ECO:0007669"/>
    <property type="project" value="UniProtKB-UniRule"/>
</dbReference>
<evidence type="ECO:0000256" key="7">
    <source>
        <dbReference type="ARBA" id="ARBA00048539"/>
    </source>
</evidence>
<keyword evidence="4 8" id="KW-0819">tRNA processing</keyword>
<dbReference type="PANTHER" id="PTHR43033">
    <property type="entry name" value="TRNA(ILE)-LYSIDINE SYNTHASE-RELATED"/>
    <property type="match status" value="1"/>
</dbReference>
<keyword evidence="11" id="KW-1185">Reference proteome</keyword>
<proteinExistence type="inferred from homology"/>
<comment type="function">
    <text evidence="8">Ligates lysine onto the cytidine present at position 34 of the AUA codon-specific tRNA(Ile) that contains the anticodon CAU, in an ATP-dependent manner. Cytidine is converted to lysidine, thus changing the amino acid specificity of the tRNA from methionine to isoleucine.</text>
</comment>
<dbReference type="Pfam" id="PF01171">
    <property type="entry name" value="ATP_bind_3"/>
    <property type="match status" value="1"/>
</dbReference>
<dbReference type="InterPro" id="IPR015262">
    <property type="entry name" value="tRNA_Ile_lys_synt_subst-bd"/>
</dbReference>
<comment type="caution">
    <text evidence="10">The sequence shown here is derived from an EMBL/GenBank/DDBJ whole genome shotgun (WGS) entry which is preliminary data.</text>
</comment>
<dbReference type="EMBL" id="LDXT01000091">
    <property type="protein sequence ID" value="KRT54436.1"/>
    <property type="molecule type" value="Genomic_DNA"/>
</dbReference>
<keyword evidence="3 8" id="KW-0436">Ligase</keyword>
<keyword evidence="6 8" id="KW-0067">ATP-binding</keyword>
<comment type="catalytic activity">
    <reaction evidence="7 8">
        <text>cytidine(34) in tRNA(Ile2) + L-lysine + ATP = lysidine(34) in tRNA(Ile2) + AMP + diphosphate + H(+)</text>
        <dbReference type="Rhea" id="RHEA:43744"/>
        <dbReference type="Rhea" id="RHEA-COMP:10625"/>
        <dbReference type="Rhea" id="RHEA-COMP:10670"/>
        <dbReference type="ChEBI" id="CHEBI:15378"/>
        <dbReference type="ChEBI" id="CHEBI:30616"/>
        <dbReference type="ChEBI" id="CHEBI:32551"/>
        <dbReference type="ChEBI" id="CHEBI:33019"/>
        <dbReference type="ChEBI" id="CHEBI:82748"/>
        <dbReference type="ChEBI" id="CHEBI:83665"/>
        <dbReference type="ChEBI" id="CHEBI:456215"/>
        <dbReference type="EC" id="6.3.4.19"/>
    </reaction>
</comment>
<feature type="domain" description="Lysidine-tRNA(Ile) synthetase C-terminal" evidence="9">
    <location>
        <begin position="364"/>
        <end position="435"/>
    </location>
</feature>
<sequence>MEFSTNHLLKILNELPKGDRYLVAFSGGLDSTVLLHALAGLRERLSGGLVAVHVDHGLQPDSRLWAEQAGQLCADLEIPLIQQRLEIVPQPGESLEALARQHRYQSLAGVLLAGDLLLTAQHRDDQAETLLLQLLRGSGPAGLAAMPRIAPLGQGRLVRPLLDFPRSALEAYAHQQGLQWLEDPSNAQLQFDRNYLRHRVVPMLKARWPAADATLSRSASLCGDAQQLIDELAAEDLATAERCDGVLSMRHLLSLSSPRQRSLLRHWIRAQGAPLPGSRHLLRIERELLGSRKDAQPLVEWAGWQVRRYRDGIYLMKSLKPFDRATRIYWEGGDSLQLPAAMGELRCIDASQGISLDRWQASRVEVRFRHGGECCRPVADPHRRPLKQLFQQWGIPPWIRPRVPLLYLDGELVALPGLVVCQPFQNRPGEAALELVGEMPGYLRSLRQASEQAPSSA</sequence>
<evidence type="ECO:0000256" key="1">
    <source>
        <dbReference type="ARBA" id="ARBA00004496"/>
    </source>
</evidence>
<evidence type="ECO:0000259" key="9">
    <source>
        <dbReference type="SMART" id="SM00977"/>
    </source>
</evidence>
<comment type="similarity">
    <text evidence="8">Belongs to the tRNA(Ile)-lysidine synthase family.</text>
</comment>
<dbReference type="Pfam" id="PF09179">
    <property type="entry name" value="TilS"/>
    <property type="match status" value="1"/>
</dbReference>
<dbReference type="OrthoDB" id="9807403at2"/>
<dbReference type="InterPro" id="IPR012796">
    <property type="entry name" value="Lysidine-tRNA-synth_C"/>
</dbReference>
<dbReference type="InterPro" id="IPR012094">
    <property type="entry name" value="tRNA_Ile_lys_synt"/>
</dbReference>
<dbReference type="Gene3D" id="3.40.50.620">
    <property type="entry name" value="HUPs"/>
    <property type="match status" value="1"/>
</dbReference>
<evidence type="ECO:0000313" key="11">
    <source>
        <dbReference type="Proteomes" id="UP000051634"/>
    </source>
</evidence>
<dbReference type="Pfam" id="PF11734">
    <property type="entry name" value="TilS_C"/>
    <property type="match status" value="1"/>
</dbReference>
<evidence type="ECO:0000256" key="8">
    <source>
        <dbReference type="HAMAP-Rule" id="MF_01161"/>
    </source>
</evidence>
<dbReference type="Gene3D" id="1.20.59.20">
    <property type="match status" value="1"/>
</dbReference>
<dbReference type="GO" id="GO:0005524">
    <property type="term" value="F:ATP binding"/>
    <property type="evidence" value="ECO:0007669"/>
    <property type="project" value="UniProtKB-UniRule"/>
</dbReference>